<evidence type="ECO:0000313" key="8">
    <source>
        <dbReference type="Proteomes" id="UP000190890"/>
    </source>
</evidence>
<dbReference type="PANTHER" id="PTHR43531">
    <property type="entry name" value="PROTEIN ICFG"/>
    <property type="match status" value="1"/>
</dbReference>
<dbReference type="InterPro" id="IPR024478">
    <property type="entry name" value="HlyB_4HB_MCP"/>
</dbReference>
<evidence type="ECO:0000256" key="4">
    <source>
        <dbReference type="SAM" id="Phobius"/>
    </source>
</evidence>
<feature type="domain" description="T-SNARE coiled-coil homology" evidence="6">
    <location>
        <begin position="518"/>
        <end position="580"/>
    </location>
</feature>
<comment type="similarity">
    <text evidence="2">Belongs to the methyl-accepting chemotaxis (MCP) protein family.</text>
</comment>
<name>A0A1S8TGD1_9CLOT</name>
<evidence type="ECO:0000313" key="7">
    <source>
        <dbReference type="EMBL" id="OOM76679.1"/>
    </source>
</evidence>
<dbReference type="InterPro" id="IPR051310">
    <property type="entry name" value="MCP_chemotaxis"/>
</dbReference>
<dbReference type="PROSITE" id="PS50111">
    <property type="entry name" value="CHEMOTAXIS_TRANSDUC_2"/>
    <property type="match status" value="1"/>
</dbReference>
<evidence type="ECO:0000259" key="5">
    <source>
        <dbReference type="PROSITE" id="PS50111"/>
    </source>
</evidence>
<feature type="transmembrane region" description="Helical" evidence="4">
    <location>
        <begin position="230"/>
        <end position="249"/>
    </location>
</feature>
<dbReference type="InterPro" id="IPR004089">
    <property type="entry name" value="MCPsignal_dom"/>
</dbReference>
<dbReference type="InterPro" id="IPR004090">
    <property type="entry name" value="Chemotax_Me-accpt_rcpt"/>
</dbReference>
<keyword evidence="8" id="KW-1185">Reference proteome</keyword>
<evidence type="ECO:0000256" key="3">
    <source>
        <dbReference type="PROSITE-ProRule" id="PRU00284"/>
    </source>
</evidence>
<proteinExistence type="inferred from homology"/>
<gene>
    <name evidence="7" type="primary">tar_1</name>
    <name evidence="7" type="ORF">CLPUN_26190</name>
</gene>
<reference evidence="7 8" key="1">
    <citation type="submission" date="2016-05" db="EMBL/GenBank/DDBJ databases">
        <title>Microbial solvent formation.</title>
        <authorList>
            <person name="Poehlein A."/>
            <person name="Montoya Solano J.D."/>
            <person name="Flitsch S."/>
            <person name="Krabben P."/>
            <person name="Duerre P."/>
            <person name="Daniel R."/>
        </authorList>
    </citation>
    <scope>NUCLEOTIDE SEQUENCE [LARGE SCALE GENOMIC DNA]</scope>
    <source>
        <strain evidence="7 8">DSM 2619</strain>
    </source>
</reference>
<dbReference type="STRING" id="29367.CLPUN_26190"/>
<evidence type="ECO:0000256" key="1">
    <source>
        <dbReference type="ARBA" id="ARBA00022500"/>
    </source>
</evidence>
<keyword evidence="1" id="KW-0145">Chemotaxis</keyword>
<dbReference type="Pfam" id="PF00015">
    <property type="entry name" value="MCPsignal"/>
    <property type="match status" value="1"/>
</dbReference>
<dbReference type="PRINTS" id="PR00260">
    <property type="entry name" value="CHEMTRNSDUCR"/>
</dbReference>
<dbReference type="Gene3D" id="6.10.340.10">
    <property type="match status" value="1"/>
</dbReference>
<dbReference type="SUPFAM" id="SSF58104">
    <property type="entry name" value="Methyl-accepting chemotaxis protein (MCP) signaling domain"/>
    <property type="match status" value="1"/>
</dbReference>
<keyword evidence="4" id="KW-1133">Transmembrane helix</keyword>
<keyword evidence="4" id="KW-0472">Membrane</keyword>
<keyword evidence="4" id="KW-0812">Transmembrane</keyword>
<feature type="domain" description="Methyl-accepting transducer" evidence="5">
    <location>
        <begin position="359"/>
        <end position="588"/>
    </location>
</feature>
<dbReference type="PANTHER" id="PTHR43531:SF11">
    <property type="entry name" value="METHYL-ACCEPTING CHEMOTAXIS PROTEIN 3"/>
    <property type="match status" value="1"/>
</dbReference>
<keyword evidence="3" id="KW-0807">Transducer</keyword>
<dbReference type="InterPro" id="IPR000727">
    <property type="entry name" value="T_SNARE_dom"/>
</dbReference>
<dbReference type="GO" id="GO:0006935">
    <property type="term" value="P:chemotaxis"/>
    <property type="evidence" value="ECO:0007669"/>
    <property type="project" value="UniProtKB-KW"/>
</dbReference>
<dbReference type="Proteomes" id="UP000190890">
    <property type="component" value="Unassembled WGS sequence"/>
</dbReference>
<dbReference type="GO" id="GO:0007165">
    <property type="term" value="P:signal transduction"/>
    <property type="evidence" value="ECO:0007669"/>
    <property type="project" value="UniProtKB-KW"/>
</dbReference>
<organism evidence="7 8">
    <name type="scientific">Clostridium puniceum</name>
    <dbReference type="NCBI Taxonomy" id="29367"/>
    <lineage>
        <taxon>Bacteria</taxon>
        <taxon>Bacillati</taxon>
        <taxon>Bacillota</taxon>
        <taxon>Clostridia</taxon>
        <taxon>Eubacteriales</taxon>
        <taxon>Clostridiaceae</taxon>
        <taxon>Clostridium</taxon>
    </lineage>
</organism>
<dbReference type="Gene3D" id="1.10.287.950">
    <property type="entry name" value="Methyl-accepting chemotaxis protein"/>
    <property type="match status" value="1"/>
</dbReference>
<dbReference type="PROSITE" id="PS50192">
    <property type="entry name" value="T_SNARE"/>
    <property type="match status" value="1"/>
</dbReference>
<protein>
    <submittedName>
        <fullName evidence="7">Methyl-accepting chemotaxis protein II</fullName>
    </submittedName>
</protein>
<comment type="caution">
    <text evidence="7">The sequence shown here is derived from an EMBL/GenBank/DDBJ whole genome shotgun (WGS) entry which is preliminary data.</text>
</comment>
<evidence type="ECO:0000259" key="6">
    <source>
        <dbReference type="PROSITE" id="PS50192"/>
    </source>
</evidence>
<feature type="transmembrane region" description="Helical" evidence="4">
    <location>
        <begin position="63"/>
        <end position="83"/>
    </location>
</feature>
<accession>A0A1S8TGD1</accession>
<dbReference type="OrthoDB" id="9814363at2"/>
<dbReference type="GO" id="GO:0005886">
    <property type="term" value="C:plasma membrane"/>
    <property type="evidence" value="ECO:0007669"/>
    <property type="project" value="TreeGrafter"/>
</dbReference>
<dbReference type="EMBL" id="LZZM01000167">
    <property type="protein sequence ID" value="OOM76679.1"/>
    <property type="molecule type" value="Genomic_DNA"/>
</dbReference>
<dbReference type="RefSeq" id="WP_143329053.1">
    <property type="nucleotide sequence ID" value="NZ_LZZM01000167.1"/>
</dbReference>
<evidence type="ECO:0000256" key="2">
    <source>
        <dbReference type="ARBA" id="ARBA00029447"/>
    </source>
</evidence>
<dbReference type="Pfam" id="PF12729">
    <property type="entry name" value="4HB_MCP_1"/>
    <property type="match status" value="1"/>
</dbReference>
<dbReference type="AlphaFoldDB" id="A0A1S8TGD1"/>
<dbReference type="SMART" id="SM00283">
    <property type="entry name" value="MA"/>
    <property type="match status" value="1"/>
</dbReference>
<dbReference type="GO" id="GO:0004888">
    <property type="term" value="F:transmembrane signaling receptor activity"/>
    <property type="evidence" value="ECO:0007669"/>
    <property type="project" value="InterPro"/>
</dbReference>
<sequence>MFKKLSLKHKTHQLTKKTFNLPKINLLNKKIFSKLQNSKIFKKLFLFIENESIEKKISNSFKFIIILTAIAMICSTISIISMASRTNKLYTSPYAVSNTISNIKYNLKDLDDNLYKAISTNETSKRNYSIDLSNAAAEDLKKNIETLNKISAEDNTLLQSLSENIKILEPIRQDACNLIKEGKKERAIKLLESSYSLTMELNQNIIQDISNQSEVDAEKFVSSSNIYRNLSVIAIIIFIIIILFIASLVEKLLRQKLIEGINNIKNISKNLLEGNLKIDSTYTSNDEMGEMCNDLITSLKMLTSYVNDITSTLERLSNSDLNINLDNSICYKGDFSPIQESLARIVTSLNSTFHQIREAIGLIANSSEQLSGTTQMLSEGSASQAEAVEDLLSSFTKILTQVQKNTDNAYKANSFSDKTKDIVTDGRSKMNDLMKSMKEITNSSKQIAEIVNTIEEIASQTNLLALNAAIEAARAGDAGKGFAVVADEVKRLAAQSSEAVKNTTIIISNSLHAVMGGEKLAQETADALNIIVKNVDDTANLVKQIATESKDQADAIEKMTSRVHKISDVVQTNSATAEETAASTQELASQSQLINDKLSIYKLKN</sequence>